<comment type="caution">
    <text evidence="2">The sequence shown here is derived from an EMBL/GenBank/DDBJ whole genome shotgun (WGS) entry which is preliminary data.</text>
</comment>
<feature type="region of interest" description="Disordered" evidence="1">
    <location>
        <begin position="1"/>
        <end position="24"/>
    </location>
</feature>
<evidence type="ECO:0000313" key="3">
    <source>
        <dbReference type="Proteomes" id="UP000226431"/>
    </source>
</evidence>
<gene>
    <name evidence="2" type="ORF">CDD80_1729</name>
</gene>
<organism evidence="2 3">
    <name type="scientific">Ophiocordyceps camponoti-rufipedis</name>
    <dbReference type="NCBI Taxonomy" id="2004952"/>
    <lineage>
        <taxon>Eukaryota</taxon>
        <taxon>Fungi</taxon>
        <taxon>Dikarya</taxon>
        <taxon>Ascomycota</taxon>
        <taxon>Pezizomycotina</taxon>
        <taxon>Sordariomycetes</taxon>
        <taxon>Hypocreomycetidae</taxon>
        <taxon>Hypocreales</taxon>
        <taxon>Ophiocordycipitaceae</taxon>
        <taxon>Ophiocordyceps</taxon>
    </lineage>
</organism>
<dbReference type="Proteomes" id="UP000226431">
    <property type="component" value="Unassembled WGS sequence"/>
</dbReference>
<dbReference type="EMBL" id="NJES01000175">
    <property type="protein sequence ID" value="PHH76206.1"/>
    <property type="molecule type" value="Genomic_DNA"/>
</dbReference>
<name>A0A2C5Z865_9HYPO</name>
<feature type="compositionally biased region" description="Polar residues" evidence="1">
    <location>
        <begin position="86"/>
        <end position="113"/>
    </location>
</feature>
<feature type="region of interest" description="Disordered" evidence="1">
    <location>
        <begin position="44"/>
        <end position="155"/>
    </location>
</feature>
<evidence type="ECO:0000313" key="2">
    <source>
        <dbReference type="EMBL" id="PHH76206.1"/>
    </source>
</evidence>
<keyword evidence="3" id="KW-1185">Reference proteome</keyword>
<accession>A0A2C5Z865</accession>
<protein>
    <submittedName>
        <fullName evidence="2">Uncharacterized protein</fullName>
    </submittedName>
</protein>
<reference evidence="2 3" key="1">
    <citation type="submission" date="2017-06" db="EMBL/GenBank/DDBJ databases">
        <title>Ant-infecting Ophiocordyceps genomes reveal a high diversity of potential behavioral manipulation genes and a possible major role for enterotoxins.</title>
        <authorList>
            <person name="De Bekker C."/>
            <person name="Evans H.C."/>
            <person name="Brachmann A."/>
            <person name="Hughes D.P."/>
        </authorList>
    </citation>
    <scope>NUCLEOTIDE SEQUENCE [LARGE SCALE GENOMIC DNA]</scope>
    <source>
        <strain evidence="2 3">Map16</strain>
    </source>
</reference>
<proteinExistence type="predicted"/>
<sequence length="187" mass="20427">MLVGIALRKDRHRQTDRQTDRQPCPAGVTVARCYSGRADIEPFGSWLDRDRCGEPWDPPRFPDRTDNIPALPRRHTGNKKDRGQLPGQQPTNKPWQPTSDSAVTQTDGRTSHLSSSSSPNNPRYTALQPCLAHAGKPSATISSRSASVEADGGEMPSAVSPRFVTSQMAHPIPCWCRPGEGLPFSAC</sequence>
<dbReference type="AlphaFoldDB" id="A0A2C5Z865"/>
<evidence type="ECO:0000256" key="1">
    <source>
        <dbReference type="SAM" id="MobiDB-lite"/>
    </source>
</evidence>